<dbReference type="SUPFAM" id="SSF56801">
    <property type="entry name" value="Acetyl-CoA synthetase-like"/>
    <property type="match status" value="1"/>
</dbReference>
<dbReference type="Proteomes" id="UP000191672">
    <property type="component" value="Unassembled WGS sequence"/>
</dbReference>
<evidence type="ECO:0008006" key="4">
    <source>
        <dbReference type="Google" id="ProtNLM"/>
    </source>
</evidence>
<evidence type="ECO:0000313" key="3">
    <source>
        <dbReference type="Proteomes" id="UP000191672"/>
    </source>
</evidence>
<gene>
    <name evidence="2" type="ORF">PENANT_c001G03018</name>
</gene>
<keyword evidence="1" id="KW-0812">Transmembrane</keyword>
<keyword evidence="1" id="KW-0472">Membrane</keyword>
<keyword evidence="1" id="KW-1133">Transmembrane helix</keyword>
<dbReference type="STRING" id="416450.A0A1V6QN40"/>
<accession>A0A1V6QN40</accession>
<protein>
    <recommendedName>
        <fullName evidence="4">AMP-dependent synthetase/ligase domain-containing protein</fullName>
    </recommendedName>
</protein>
<evidence type="ECO:0000256" key="1">
    <source>
        <dbReference type="SAM" id="Phobius"/>
    </source>
</evidence>
<evidence type="ECO:0000313" key="2">
    <source>
        <dbReference type="EMBL" id="OQD90650.1"/>
    </source>
</evidence>
<proteinExistence type="predicted"/>
<reference evidence="3" key="1">
    <citation type="journal article" date="2017" name="Nat. Microbiol.">
        <title>Global analysis of biosynthetic gene clusters reveals vast potential of secondary metabolite production in Penicillium species.</title>
        <authorList>
            <person name="Nielsen J.C."/>
            <person name="Grijseels S."/>
            <person name="Prigent S."/>
            <person name="Ji B."/>
            <person name="Dainat J."/>
            <person name="Nielsen K.F."/>
            <person name="Frisvad J.C."/>
            <person name="Workman M."/>
            <person name="Nielsen J."/>
        </authorList>
    </citation>
    <scope>NUCLEOTIDE SEQUENCE [LARGE SCALE GENOMIC DNA]</scope>
    <source>
        <strain evidence="3">IBT 31811</strain>
    </source>
</reference>
<dbReference type="AlphaFoldDB" id="A0A1V6QN40"/>
<dbReference type="EMBL" id="MDYN01000001">
    <property type="protein sequence ID" value="OQD90650.1"/>
    <property type="molecule type" value="Genomic_DNA"/>
</dbReference>
<name>A0A1V6QN40_9EURO</name>
<dbReference type="Gene3D" id="3.40.50.980">
    <property type="match status" value="1"/>
</dbReference>
<sequence>MDAIGGDKITAMLAADGGFPNDNIFNPLLSLAREVKHTIYYDPEAGLNTTYENFITDMIYVRHDLKMQLSAHLNADGALLEERSLVCFLAPASYDLAVAAFAVLALGGTIVPLFFNLKREKAQLIIEIGVPITAVYPEEEEYDEQRCIGKQLFTDMPVKLSNGGHGEILTINLHIVWVLMKTLICNAGDTVSILKLEEALDGLCCSEEAYVVPVQDQKLAEQAGALVRFVSQDHILQQLRNHFGLSCPSCNDSHCIAGLAGRRYIAQNA</sequence>
<comment type="caution">
    <text evidence="2">The sequence shown here is derived from an EMBL/GenBank/DDBJ whole genome shotgun (WGS) entry which is preliminary data.</text>
</comment>
<keyword evidence="3" id="KW-1185">Reference proteome</keyword>
<feature type="transmembrane region" description="Helical" evidence="1">
    <location>
        <begin position="96"/>
        <end position="115"/>
    </location>
</feature>
<organism evidence="2 3">
    <name type="scientific">Penicillium antarcticum</name>
    <dbReference type="NCBI Taxonomy" id="416450"/>
    <lineage>
        <taxon>Eukaryota</taxon>
        <taxon>Fungi</taxon>
        <taxon>Dikarya</taxon>
        <taxon>Ascomycota</taxon>
        <taxon>Pezizomycotina</taxon>
        <taxon>Eurotiomycetes</taxon>
        <taxon>Eurotiomycetidae</taxon>
        <taxon>Eurotiales</taxon>
        <taxon>Aspergillaceae</taxon>
        <taxon>Penicillium</taxon>
    </lineage>
</organism>